<protein>
    <submittedName>
        <fullName evidence="6">PA domain-containing protein</fullName>
    </submittedName>
</protein>
<dbReference type="SUPFAM" id="SSF52025">
    <property type="entry name" value="PA domain"/>
    <property type="match status" value="1"/>
</dbReference>
<dbReference type="AlphaFoldDB" id="A0A915ETN4"/>
<dbReference type="PANTHER" id="PTHR22702">
    <property type="entry name" value="PROTEASE-ASSOCIATED DOMAIN-CONTAINING PROTEIN"/>
    <property type="match status" value="1"/>
</dbReference>
<dbReference type="WBParaSite" id="jg9406">
    <property type="protein sequence ID" value="jg9406"/>
    <property type="gene ID" value="jg9406"/>
</dbReference>
<proteinExistence type="predicted"/>
<dbReference type="Proteomes" id="UP000887574">
    <property type="component" value="Unplaced"/>
</dbReference>
<evidence type="ECO:0000256" key="3">
    <source>
        <dbReference type="SAM" id="SignalP"/>
    </source>
</evidence>
<dbReference type="Pfam" id="PF02225">
    <property type="entry name" value="PA"/>
    <property type="match status" value="1"/>
</dbReference>
<evidence type="ECO:0000259" key="4">
    <source>
        <dbReference type="Pfam" id="PF02225"/>
    </source>
</evidence>
<evidence type="ECO:0000256" key="1">
    <source>
        <dbReference type="ARBA" id="ARBA00022729"/>
    </source>
</evidence>
<accession>A0A915ETN4</accession>
<feature type="chain" id="PRO_5037732128" evidence="3">
    <location>
        <begin position="18"/>
        <end position="501"/>
    </location>
</feature>
<feature type="domain" description="PA" evidence="4">
    <location>
        <begin position="58"/>
        <end position="143"/>
    </location>
</feature>
<reference evidence="6" key="1">
    <citation type="submission" date="2022-11" db="UniProtKB">
        <authorList>
            <consortium name="WormBaseParasite"/>
        </authorList>
    </citation>
    <scope>IDENTIFICATION</scope>
</reference>
<keyword evidence="2" id="KW-0325">Glycoprotein</keyword>
<dbReference type="InterPro" id="IPR003137">
    <property type="entry name" value="PA_domain"/>
</dbReference>
<organism evidence="5 6">
    <name type="scientific">Ditylenchus dipsaci</name>
    <dbReference type="NCBI Taxonomy" id="166011"/>
    <lineage>
        <taxon>Eukaryota</taxon>
        <taxon>Metazoa</taxon>
        <taxon>Ecdysozoa</taxon>
        <taxon>Nematoda</taxon>
        <taxon>Chromadorea</taxon>
        <taxon>Rhabditida</taxon>
        <taxon>Tylenchina</taxon>
        <taxon>Tylenchomorpha</taxon>
        <taxon>Sphaerularioidea</taxon>
        <taxon>Anguinidae</taxon>
        <taxon>Anguininae</taxon>
        <taxon>Ditylenchus</taxon>
    </lineage>
</organism>
<evidence type="ECO:0000256" key="2">
    <source>
        <dbReference type="ARBA" id="ARBA00023180"/>
    </source>
</evidence>
<dbReference type="Gene3D" id="3.50.30.30">
    <property type="match status" value="1"/>
</dbReference>
<sequence>MINFILILISYTIHVYSLEDGLFFLIERPSKLNYVYQINPSYHIGTSFPPFIIDDIGLVYAEPSDGCQEFTNADYVRNEVVLIERGDCPFIEKALNAEKAGARMAIVTDSANASDDFIDMISDDTKKRSNIPVAYLPGVSGKKIRQYLVYENPMISIQIPLNYTTNVLEMLDQVSHRHLKLKDVAEKISACYNRQFTVQAIGKHVPKPSVKEDSKEFIDGSCERRLIWIQNFLPIKQTEDKIYYKCYECSEIRRKQKKEVQSATIHKIIKTAQYRKVTTSHYLNCKNYSESEIIALDLNRLNSLDLNNVAKKSNRKLELSRKPHLKRQLDPSSVVVNFGSYNEMRSQLFRLRREGVLAVEDPFDLPDAFKVTKRNAERWLLASDRNTGVVLFSSDRDLVLASQCKYLAMDGTFEICPKTFRQLFTMHGLLPIQQKKENQLGKGTDEKIVQAEEQFEWVAVASALMKTKSKESYEFVFSSLLNAWTRLKVAPDYRRVFMDFE</sequence>
<evidence type="ECO:0000313" key="6">
    <source>
        <dbReference type="WBParaSite" id="jg9406"/>
    </source>
</evidence>
<dbReference type="PANTHER" id="PTHR22702:SF1">
    <property type="entry name" value="PROTEASE-ASSOCIATED DOMAIN-CONTAINING PROTEIN 1"/>
    <property type="match status" value="1"/>
</dbReference>
<dbReference type="InterPro" id="IPR046450">
    <property type="entry name" value="PA_dom_sf"/>
</dbReference>
<evidence type="ECO:0000313" key="5">
    <source>
        <dbReference type="Proteomes" id="UP000887574"/>
    </source>
</evidence>
<keyword evidence="5" id="KW-1185">Reference proteome</keyword>
<keyword evidence="1 3" id="KW-0732">Signal</keyword>
<name>A0A915ETN4_9BILA</name>
<feature type="signal peptide" evidence="3">
    <location>
        <begin position="1"/>
        <end position="17"/>
    </location>
</feature>